<name>A0ACB6ZXJ8_THEGA</name>
<evidence type="ECO:0000313" key="1">
    <source>
        <dbReference type="EMBL" id="KAF9654159.1"/>
    </source>
</evidence>
<organism evidence="1 2">
    <name type="scientific">Thelephora ganbajun</name>
    <name type="common">Ganba fungus</name>
    <dbReference type="NCBI Taxonomy" id="370292"/>
    <lineage>
        <taxon>Eukaryota</taxon>
        <taxon>Fungi</taxon>
        <taxon>Dikarya</taxon>
        <taxon>Basidiomycota</taxon>
        <taxon>Agaricomycotina</taxon>
        <taxon>Agaricomycetes</taxon>
        <taxon>Thelephorales</taxon>
        <taxon>Thelephoraceae</taxon>
        <taxon>Thelephora</taxon>
    </lineage>
</organism>
<proteinExistence type="predicted"/>
<accession>A0ACB6ZXJ8</accession>
<gene>
    <name evidence="1" type="ORF">BDM02DRAFT_3181995</name>
</gene>
<protein>
    <submittedName>
        <fullName evidence="1">Uncharacterized protein</fullName>
    </submittedName>
</protein>
<comment type="caution">
    <text evidence="1">The sequence shown here is derived from an EMBL/GenBank/DDBJ whole genome shotgun (WGS) entry which is preliminary data.</text>
</comment>
<keyword evidence="2" id="KW-1185">Reference proteome</keyword>
<sequence length="66" mass="6950">MFRRIPGPMVVAALTGIVSGVWIFKPMLDGSLAAESPTPSVAKQEPPSNNQDPSPRELKGSTQGMA</sequence>
<dbReference type="Proteomes" id="UP000886501">
    <property type="component" value="Unassembled WGS sequence"/>
</dbReference>
<reference evidence="1" key="2">
    <citation type="journal article" date="2020" name="Nat. Commun.">
        <title>Large-scale genome sequencing of mycorrhizal fungi provides insights into the early evolution of symbiotic traits.</title>
        <authorList>
            <person name="Miyauchi S."/>
            <person name="Kiss E."/>
            <person name="Kuo A."/>
            <person name="Drula E."/>
            <person name="Kohler A."/>
            <person name="Sanchez-Garcia M."/>
            <person name="Morin E."/>
            <person name="Andreopoulos B."/>
            <person name="Barry K.W."/>
            <person name="Bonito G."/>
            <person name="Buee M."/>
            <person name="Carver A."/>
            <person name="Chen C."/>
            <person name="Cichocki N."/>
            <person name="Clum A."/>
            <person name="Culley D."/>
            <person name="Crous P.W."/>
            <person name="Fauchery L."/>
            <person name="Girlanda M."/>
            <person name="Hayes R.D."/>
            <person name="Keri Z."/>
            <person name="LaButti K."/>
            <person name="Lipzen A."/>
            <person name="Lombard V."/>
            <person name="Magnuson J."/>
            <person name="Maillard F."/>
            <person name="Murat C."/>
            <person name="Nolan M."/>
            <person name="Ohm R.A."/>
            <person name="Pangilinan J."/>
            <person name="Pereira M.F."/>
            <person name="Perotto S."/>
            <person name="Peter M."/>
            <person name="Pfister S."/>
            <person name="Riley R."/>
            <person name="Sitrit Y."/>
            <person name="Stielow J.B."/>
            <person name="Szollosi G."/>
            <person name="Zifcakova L."/>
            <person name="Stursova M."/>
            <person name="Spatafora J.W."/>
            <person name="Tedersoo L."/>
            <person name="Vaario L.M."/>
            <person name="Yamada A."/>
            <person name="Yan M."/>
            <person name="Wang P."/>
            <person name="Xu J."/>
            <person name="Bruns T."/>
            <person name="Baldrian P."/>
            <person name="Vilgalys R."/>
            <person name="Dunand C."/>
            <person name="Henrissat B."/>
            <person name="Grigoriev I.V."/>
            <person name="Hibbett D."/>
            <person name="Nagy L.G."/>
            <person name="Martin F.M."/>
        </authorList>
    </citation>
    <scope>NUCLEOTIDE SEQUENCE</scope>
    <source>
        <strain evidence="1">P2</strain>
    </source>
</reference>
<reference evidence="1" key="1">
    <citation type="submission" date="2019-10" db="EMBL/GenBank/DDBJ databases">
        <authorList>
            <consortium name="DOE Joint Genome Institute"/>
            <person name="Kuo A."/>
            <person name="Miyauchi S."/>
            <person name="Kiss E."/>
            <person name="Drula E."/>
            <person name="Kohler A."/>
            <person name="Sanchez-Garcia M."/>
            <person name="Andreopoulos B."/>
            <person name="Barry K.W."/>
            <person name="Bonito G."/>
            <person name="Buee M."/>
            <person name="Carver A."/>
            <person name="Chen C."/>
            <person name="Cichocki N."/>
            <person name="Clum A."/>
            <person name="Culley D."/>
            <person name="Crous P.W."/>
            <person name="Fauchery L."/>
            <person name="Girlanda M."/>
            <person name="Hayes R."/>
            <person name="Keri Z."/>
            <person name="Labutti K."/>
            <person name="Lipzen A."/>
            <person name="Lombard V."/>
            <person name="Magnuson J."/>
            <person name="Maillard F."/>
            <person name="Morin E."/>
            <person name="Murat C."/>
            <person name="Nolan M."/>
            <person name="Ohm R."/>
            <person name="Pangilinan J."/>
            <person name="Pereira M."/>
            <person name="Perotto S."/>
            <person name="Peter M."/>
            <person name="Riley R."/>
            <person name="Sitrit Y."/>
            <person name="Stielow B."/>
            <person name="Szollosi G."/>
            <person name="Zifcakova L."/>
            <person name="Stursova M."/>
            <person name="Spatafora J.W."/>
            <person name="Tedersoo L."/>
            <person name="Vaario L.-M."/>
            <person name="Yamada A."/>
            <person name="Yan M."/>
            <person name="Wang P."/>
            <person name="Xu J."/>
            <person name="Bruns T."/>
            <person name="Baldrian P."/>
            <person name="Vilgalys R."/>
            <person name="Henrissat B."/>
            <person name="Grigoriev I.V."/>
            <person name="Hibbett D."/>
            <person name="Nagy L.G."/>
            <person name="Martin F.M."/>
        </authorList>
    </citation>
    <scope>NUCLEOTIDE SEQUENCE</scope>
    <source>
        <strain evidence="1">P2</strain>
    </source>
</reference>
<dbReference type="EMBL" id="MU117961">
    <property type="protein sequence ID" value="KAF9654159.1"/>
    <property type="molecule type" value="Genomic_DNA"/>
</dbReference>
<evidence type="ECO:0000313" key="2">
    <source>
        <dbReference type="Proteomes" id="UP000886501"/>
    </source>
</evidence>